<sequence length="90" mass="9511">MRATAIPPTNTSRSLWLLFLGLGNGVARPPTTTDMIPSPVDPGPTLDLTTPASTYHKAGFRHVPGACRPAGSRPPPPRDFSSAIARLHIS</sequence>
<evidence type="ECO:0000313" key="3">
    <source>
        <dbReference type="EMBL" id="PLB48021.1"/>
    </source>
</evidence>
<accession>A0A2I2G568</accession>
<gene>
    <name evidence="3" type="ORF">P170DRAFT_203114</name>
</gene>
<dbReference type="GeneID" id="36550470"/>
<proteinExistence type="predicted"/>
<feature type="signal peptide" evidence="2">
    <location>
        <begin position="1"/>
        <end position="27"/>
    </location>
</feature>
<dbReference type="Proteomes" id="UP000234275">
    <property type="component" value="Unassembled WGS sequence"/>
</dbReference>
<dbReference type="AlphaFoldDB" id="A0A2I2G568"/>
<organism evidence="3 4">
    <name type="scientific">Aspergillus steynii IBT 23096</name>
    <dbReference type="NCBI Taxonomy" id="1392250"/>
    <lineage>
        <taxon>Eukaryota</taxon>
        <taxon>Fungi</taxon>
        <taxon>Dikarya</taxon>
        <taxon>Ascomycota</taxon>
        <taxon>Pezizomycotina</taxon>
        <taxon>Eurotiomycetes</taxon>
        <taxon>Eurotiomycetidae</taxon>
        <taxon>Eurotiales</taxon>
        <taxon>Aspergillaceae</taxon>
        <taxon>Aspergillus</taxon>
        <taxon>Aspergillus subgen. Circumdati</taxon>
    </lineage>
</organism>
<name>A0A2I2G568_9EURO</name>
<evidence type="ECO:0000256" key="1">
    <source>
        <dbReference type="SAM" id="MobiDB-lite"/>
    </source>
</evidence>
<dbReference type="EMBL" id="MSFO01000005">
    <property type="protein sequence ID" value="PLB48021.1"/>
    <property type="molecule type" value="Genomic_DNA"/>
</dbReference>
<keyword evidence="2" id="KW-0732">Signal</keyword>
<feature type="region of interest" description="Disordered" evidence="1">
    <location>
        <begin position="66"/>
        <end position="90"/>
    </location>
</feature>
<dbReference type="VEuPathDB" id="FungiDB:P170DRAFT_203114"/>
<keyword evidence="4" id="KW-1185">Reference proteome</keyword>
<evidence type="ECO:0008006" key="5">
    <source>
        <dbReference type="Google" id="ProtNLM"/>
    </source>
</evidence>
<feature type="chain" id="PRO_5014173920" description="Secreted protein" evidence="2">
    <location>
        <begin position="28"/>
        <end position="90"/>
    </location>
</feature>
<evidence type="ECO:0000256" key="2">
    <source>
        <dbReference type="SAM" id="SignalP"/>
    </source>
</evidence>
<reference evidence="3 4" key="1">
    <citation type="submission" date="2016-12" db="EMBL/GenBank/DDBJ databases">
        <title>The genomes of Aspergillus section Nigri reveals drivers in fungal speciation.</title>
        <authorList>
            <consortium name="DOE Joint Genome Institute"/>
            <person name="Vesth T.C."/>
            <person name="Nybo J."/>
            <person name="Theobald S."/>
            <person name="Brandl J."/>
            <person name="Frisvad J.C."/>
            <person name="Nielsen K.F."/>
            <person name="Lyhne E.K."/>
            <person name="Kogle M.E."/>
            <person name="Kuo A."/>
            <person name="Riley R."/>
            <person name="Clum A."/>
            <person name="Nolan M."/>
            <person name="Lipzen A."/>
            <person name="Salamov A."/>
            <person name="Henrissat B."/>
            <person name="Wiebenga A."/>
            <person name="De Vries R.P."/>
            <person name="Grigoriev I.V."/>
            <person name="Mortensen U.H."/>
            <person name="Andersen M.R."/>
            <person name="Baker S.E."/>
        </authorList>
    </citation>
    <scope>NUCLEOTIDE SEQUENCE [LARGE SCALE GENOMIC DNA]</scope>
    <source>
        <strain evidence="3 4">IBT 23096</strain>
    </source>
</reference>
<dbReference type="RefSeq" id="XP_024703323.1">
    <property type="nucleotide sequence ID" value="XM_024842772.1"/>
</dbReference>
<protein>
    <recommendedName>
        <fullName evidence="5">Secreted protein</fullName>
    </recommendedName>
</protein>
<comment type="caution">
    <text evidence="3">The sequence shown here is derived from an EMBL/GenBank/DDBJ whole genome shotgun (WGS) entry which is preliminary data.</text>
</comment>
<evidence type="ECO:0000313" key="4">
    <source>
        <dbReference type="Proteomes" id="UP000234275"/>
    </source>
</evidence>